<feature type="domain" description="Gfo/Idh/MocA-like oxidoreductase C-terminal" evidence="3">
    <location>
        <begin position="234"/>
        <end position="457"/>
    </location>
</feature>
<dbReference type="InterPro" id="IPR036291">
    <property type="entry name" value="NAD(P)-bd_dom_sf"/>
</dbReference>
<dbReference type="Proteomes" id="UP000718451">
    <property type="component" value="Unassembled WGS sequence"/>
</dbReference>
<dbReference type="PANTHER" id="PTHR43818:SF11">
    <property type="entry name" value="BCDNA.GH03377"/>
    <property type="match status" value="1"/>
</dbReference>
<dbReference type="RefSeq" id="WP_168551560.1">
    <property type="nucleotide sequence ID" value="NZ_JAAWWL010000001.1"/>
</dbReference>
<dbReference type="SUPFAM" id="SSF55347">
    <property type="entry name" value="Glyceraldehyde-3-phosphate dehydrogenase-like, C-terminal domain"/>
    <property type="match status" value="1"/>
</dbReference>
<evidence type="ECO:0000259" key="3">
    <source>
        <dbReference type="Pfam" id="PF02894"/>
    </source>
</evidence>
<gene>
    <name evidence="4" type="ORF">HCU67_05460</name>
</gene>
<dbReference type="InterPro" id="IPR004104">
    <property type="entry name" value="Gfo/Idh/MocA-like_OxRdtase_C"/>
</dbReference>
<organism evidence="4 5">
    <name type="scientific">Croceivirga thetidis</name>
    <dbReference type="NCBI Taxonomy" id="2721623"/>
    <lineage>
        <taxon>Bacteria</taxon>
        <taxon>Pseudomonadati</taxon>
        <taxon>Bacteroidota</taxon>
        <taxon>Flavobacteriia</taxon>
        <taxon>Flavobacteriales</taxon>
        <taxon>Flavobacteriaceae</taxon>
        <taxon>Croceivirga</taxon>
    </lineage>
</organism>
<dbReference type="InterPro" id="IPR019546">
    <property type="entry name" value="TAT_signal_bac_arc"/>
</dbReference>
<dbReference type="InterPro" id="IPR050463">
    <property type="entry name" value="Gfo/Idh/MocA_oxidrdct_glycsds"/>
</dbReference>
<dbReference type="PANTHER" id="PTHR43818">
    <property type="entry name" value="BCDNA.GH03377"/>
    <property type="match status" value="1"/>
</dbReference>
<dbReference type="Gene3D" id="3.30.360.10">
    <property type="entry name" value="Dihydrodipicolinate Reductase, domain 2"/>
    <property type="match status" value="1"/>
</dbReference>
<dbReference type="Gene3D" id="3.40.50.720">
    <property type="entry name" value="NAD(P)-binding Rossmann-like Domain"/>
    <property type="match status" value="1"/>
</dbReference>
<evidence type="ECO:0000259" key="2">
    <source>
        <dbReference type="Pfam" id="PF01408"/>
    </source>
</evidence>
<reference evidence="4 5" key="1">
    <citation type="submission" date="2020-04" db="EMBL/GenBank/DDBJ databases">
        <authorList>
            <person name="Yoon J."/>
        </authorList>
    </citation>
    <scope>NUCLEOTIDE SEQUENCE [LARGE SCALE GENOMIC DNA]</scope>
    <source>
        <strain evidence="4 5">DJ-13</strain>
    </source>
</reference>
<dbReference type="Pfam" id="PF02894">
    <property type="entry name" value="GFO_IDH_MocA_C"/>
    <property type="match status" value="1"/>
</dbReference>
<name>A0ABX1GN77_9FLAO</name>
<dbReference type="EMBL" id="JAAWWL010000001">
    <property type="protein sequence ID" value="NKI31382.1"/>
    <property type="molecule type" value="Genomic_DNA"/>
</dbReference>
<dbReference type="Pfam" id="PF01408">
    <property type="entry name" value="GFO_IDH_MocA"/>
    <property type="match status" value="1"/>
</dbReference>
<evidence type="ECO:0000256" key="1">
    <source>
        <dbReference type="ARBA" id="ARBA00023002"/>
    </source>
</evidence>
<dbReference type="InterPro" id="IPR006311">
    <property type="entry name" value="TAT_signal"/>
</dbReference>
<keyword evidence="5" id="KW-1185">Reference proteome</keyword>
<dbReference type="SUPFAM" id="SSF51735">
    <property type="entry name" value="NAD(P)-binding Rossmann-fold domains"/>
    <property type="match status" value="1"/>
</dbReference>
<dbReference type="InterPro" id="IPR000683">
    <property type="entry name" value="Gfo/Idh/MocA-like_OxRdtase_N"/>
</dbReference>
<sequence length="467" mass="52307">MKNRDKKSTTRRHFIKKTSLATAAMGTAPLVFSGQPNEKIVLSKQYRNQTFSSNDHINLGLIGSGIQGIYDTRAALSVGGVKLVAACDLYTGRLDRAKELWGDHIFTTRDYRKLLERKDIDAVIVATPDHWHKKITVDALKAGKHVYCEKPMVQKWEEGQEIITTQKNSGKICQIGSQAMASLTNEKAKQLYQQGAIGDLVMLDFFNDRYSSEGAWQYPIPPDENPETVDFDTFLGNSPKVAYDPIRFFRWRNYKDYGTGVAGDLFVHAFSSLHYILDSMGPTKALATGGLRYWKDGRDVPDVSITLYDFPQAKSHAAFNAVFRVNFISGSGGGSGFKLIGTEGEMEIGWNSVTVKRSKLNMVPGDYSMVAYTEATQEKIRMGYATTNEINRKSALATGTTTWETPRNYKGSHHDHFYNFFSAIRENGKVLQDPTFGLRAAGAALLANESYYKKQPVRWDPTTMQMV</sequence>
<evidence type="ECO:0000313" key="5">
    <source>
        <dbReference type="Proteomes" id="UP000718451"/>
    </source>
</evidence>
<dbReference type="NCBIfam" id="TIGR01409">
    <property type="entry name" value="TAT_signal_seq"/>
    <property type="match status" value="1"/>
</dbReference>
<accession>A0ABX1GN77</accession>
<feature type="domain" description="Gfo/Idh/MocA-like oxidoreductase N-terminal" evidence="2">
    <location>
        <begin position="57"/>
        <end position="176"/>
    </location>
</feature>
<dbReference type="PROSITE" id="PS51318">
    <property type="entry name" value="TAT"/>
    <property type="match status" value="1"/>
</dbReference>
<keyword evidence="1" id="KW-0560">Oxidoreductase</keyword>
<comment type="caution">
    <text evidence="4">The sequence shown here is derived from an EMBL/GenBank/DDBJ whole genome shotgun (WGS) entry which is preliminary data.</text>
</comment>
<evidence type="ECO:0000313" key="4">
    <source>
        <dbReference type="EMBL" id="NKI31382.1"/>
    </source>
</evidence>
<protein>
    <submittedName>
        <fullName evidence="4">Gfo/Idh/MocA family oxidoreductase</fullName>
    </submittedName>
</protein>
<proteinExistence type="predicted"/>